<feature type="compositionally biased region" description="Low complexity" evidence="10">
    <location>
        <begin position="300"/>
        <end position="317"/>
    </location>
</feature>
<dbReference type="InterPro" id="IPR010979">
    <property type="entry name" value="Ribosomal_uS13-like_H2TH"/>
</dbReference>
<keyword evidence="13" id="KW-1185">Reference proteome</keyword>
<dbReference type="InterPro" id="IPR015886">
    <property type="entry name" value="H2TH_FPG"/>
</dbReference>
<protein>
    <recommendedName>
        <fullName evidence="2">DNA-(apurinic or apyrimidinic site) lyase</fullName>
        <ecNumber evidence="2">4.2.99.18</ecNumber>
    </recommendedName>
</protein>
<evidence type="ECO:0000256" key="1">
    <source>
        <dbReference type="ARBA" id="ARBA00009409"/>
    </source>
</evidence>
<gene>
    <name evidence="12" type="ORF">GCM10025868_10690</name>
</gene>
<evidence type="ECO:0000256" key="10">
    <source>
        <dbReference type="SAM" id="MobiDB-lite"/>
    </source>
</evidence>
<keyword evidence="3" id="KW-0227">DNA damage</keyword>
<dbReference type="PANTHER" id="PTHR42697">
    <property type="entry name" value="ENDONUCLEASE 8"/>
    <property type="match status" value="1"/>
</dbReference>
<dbReference type="InterPro" id="IPR035937">
    <property type="entry name" value="FPG_N"/>
</dbReference>
<feature type="domain" description="Formamidopyrimidine-DNA glycosylase catalytic" evidence="11">
    <location>
        <begin position="54"/>
        <end position="108"/>
    </location>
</feature>
<dbReference type="InterPro" id="IPR012319">
    <property type="entry name" value="FPG_cat"/>
</dbReference>
<dbReference type="EC" id="4.2.99.18" evidence="2"/>
<evidence type="ECO:0000259" key="11">
    <source>
        <dbReference type="PROSITE" id="PS51068"/>
    </source>
</evidence>
<keyword evidence="7" id="KW-0456">Lyase</keyword>
<dbReference type="Pfam" id="PF06831">
    <property type="entry name" value="H2TH"/>
    <property type="match status" value="1"/>
</dbReference>
<organism evidence="12 13">
    <name type="scientific">Angustibacter aerolatus</name>
    <dbReference type="NCBI Taxonomy" id="1162965"/>
    <lineage>
        <taxon>Bacteria</taxon>
        <taxon>Bacillati</taxon>
        <taxon>Actinomycetota</taxon>
        <taxon>Actinomycetes</taxon>
        <taxon>Kineosporiales</taxon>
        <taxon>Kineosporiaceae</taxon>
    </lineage>
</organism>
<dbReference type="SMART" id="SM00898">
    <property type="entry name" value="Fapy_DNA_glyco"/>
    <property type="match status" value="1"/>
</dbReference>
<proteinExistence type="inferred from homology"/>
<evidence type="ECO:0000256" key="7">
    <source>
        <dbReference type="ARBA" id="ARBA00023239"/>
    </source>
</evidence>
<dbReference type="SMART" id="SM01232">
    <property type="entry name" value="H2TH"/>
    <property type="match status" value="1"/>
</dbReference>
<evidence type="ECO:0000313" key="12">
    <source>
        <dbReference type="EMBL" id="GMA85819.1"/>
    </source>
</evidence>
<feature type="compositionally biased region" description="Low complexity" evidence="10">
    <location>
        <begin position="207"/>
        <end position="221"/>
    </location>
</feature>
<evidence type="ECO:0000256" key="8">
    <source>
        <dbReference type="ARBA" id="ARBA00023268"/>
    </source>
</evidence>
<dbReference type="Proteomes" id="UP001157017">
    <property type="component" value="Unassembled WGS sequence"/>
</dbReference>
<evidence type="ECO:0000256" key="2">
    <source>
        <dbReference type="ARBA" id="ARBA00012720"/>
    </source>
</evidence>
<comment type="similarity">
    <text evidence="1">Belongs to the FPG family.</text>
</comment>
<evidence type="ECO:0000256" key="3">
    <source>
        <dbReference type="ARBA" id="ARBA00022763"/>
    </source>
</evidence>
<dbReference type="Pfam" id="PF01149">
    <property type="entry name" value="Fapy_DNA_glyco"/>
    <property type="match status" value="1"/>
</dbReference>
<accession>A0ABQ6JFA4</accession>
<reference evidence="13" key="1">
    <citation type="journal article" date="2019" name="Int. J. Syst. Evol. Microbiol.">
        <title>The Global Catalogue of Microorganisms (GCM) 10K type strain sequencing project: providing services to taxonomists for standard genome sequencing and annotation.</title>
        <authorList>
            <consortium name="The Broad Institute Genomics Platform"/>
            <consortium name="The Broad Institute Genome Sequencing Center for Infectious Disease"/>
            <person name="Wu L."/>
            <person name="Ma J."/>
        </authorList>
    </citation>
    <scope>NUCLEOTIDE SEQUENCE [LARGE SCALE GENOMIC DNA]</scope>
    <source>
        <strain evidence="13">NBRC 108730</strain>
    </source>
</reference>
<name>A0ABQ6JFA4_9ACTN</name>
<keyword evidence="6" id="KW-0234">DNA repair</keyword>
<evidence type="ECO:0000256" key="9">
    <source>
        <dbReference type="ARBA" id="ARBA00023295"/>
    </source>
</evidence>
<feature type="region of interest" description="Disordered" evidence="10">
    <location>
        <begin position="195"/>
        <end position="317"/>
    </location>
</feature>
<dbReference type="EMBL" id="BSUZ01000001">
    <property type="protein sequence ID" value="GMA85819.1"/>
    <property type="molecule type" value="Genomic_DNA"/>
</dbReference>
<dbReference type="PROSITE" id="PS51068">
    <property type="entry name" value="FPG_CAT"/>
    <property type="match status" value="1"/>
</dbReference>
<sequence length="317" mass="33805">MWSRWPRVRVPSLTPSCLRETASSASPCACTRDSAGCASSAGSFRHPKAATVDLAGTTILETVSRGKHLLTRFDDGRTLHTHLRMDGEWTVLGPGKHLPRRLDPDVRVLLDTGPDGPTGIGLRLPVVEVLPTRDEADVVGHLGPDLLGDDWDAAEAERRLLLRPDRPIKAALLDQRNLAGIGNMWADEPVLPARAAPRPAGRHRRPAACARAGSPDAPVLRVARRRRPGDHRRHPPRRAALGDRPRQPAVPPLRHDGAGGARGAGRPRATPDLVVPQPPAGACPASRPVTSAAVPETRRASASPRCAGAAATAPTRR</sequence>
<evidence type="ECO:0000313" key="13">
    <source>
        <dbReference type="Proteomes" id="UP001157017"/>
    </source>
</evidence>
<dbReference type="PANTHER" id="PTHR42697:SF1">
    <property type="entry name" value="ENDONUCLEASE 8"/>
    <property type="match status" value="1"/>
</dbReference>
<dbReference type="Gene3D" id="1.10.8.50">
    <property type="match status" value="1"/>
</dbReference>
<evidence type="ECO:0000256" key="5">
    <source>
        <dbReference type="ARBA" id="ARBA00023125"/>
    </source>
</evidence>
<keyword evidence="8" id="KW-0511">Multifunctional enzyme</keyword>
<keyword evidence="5" id="KW-0238">DNA-binding</keyword>
<dbReference type="Gene3D" id="3.20.190.10">
    <property type="entry name" value="MutM-like, N-terminal"/>
    <property type="match status" value="1"/>
</dbReference>
<keyword evidence="9" id="KW-0326">Glycosidase</keyword>
<dbReference type="SUPFAM" id="SSF46946">
    <property type="entry name" value="S13-like H2TH domain"/>
    <property type="match status" value="1"/>
</dbReference>
<evidence type="ECO:0000256" key="6">
    <source>
        <dbReference type="ARBA" id="ARBA00023204"/>
    </source>
</evidence>
<dbReference type="SUPFAM" id="SSF81624">
    <property type="entry name" value="N-terminal domain of MutM-like DNA repair proteins"/>
    <property type="match status" value="1"/>
</dbReference>
<comment type="caution">
    <text evidence="12">The sequence shown here is derived from an EMBL/GenBank/DDBJ whole genome shotgun (WGS) entry which is preliminary data.</text>
</comment>
<keyword evidence="4" id="KW-0378">Hydrolase</keyword>
<feature type="compositionally biased region" description="Basic residues" evidence="10">
    <location>
        <begin position="222"/>
        <end position="237"/>
    </location>
</feature>
<evidence type="ECO:0000256" key="4">
    <source>
        <dbReference type="ARBA" id="ARBA00022801"/>
    </source>
</evidence>